<protein>
    <recommendedName>
        <fullName evidence="3">Uracil-DNA glycosylase</fullName>
    </recommendedName>
</protein>
<evidence type="ECO:0008006" key="3">
    <source>
        <dbReference type="Google" id="ProtNLM"/>
    </source>
</evidence>
<evidence type="ECO:0000313" key="1">
    <source>
        <dbReference type="EMBL" id="PXX14545.1"/>
    </source>
</evidence>
<name>A0ABX5MN59_9BURK</name>
<evidence type="ECO:0000313" key="2">
    <source>
        <dbReference type="Proteomes" id="UP000247515"/>
    </source>
</evidence>
<accession>A0ABX5MN59</accession>
<comment type="caution">
    <text evidence="1">The sequence shown here is derived from an EMBL/GenBank/DDBJ whole genome shotgun (WGS) entry which is preliminary data.</text>
</comment>
<keyword evidence="2" id="KW-1185">Reference proteome</keyword>
<dbReference type="Proteomes" id="UP000247515">
    <property type="component" value="Unassembled WGS sequence"/>
</dbReference>
<reference evidence="1 2" key="1">
    <citation type="submission" date="2018-05" db="EMBL/GenBank/DDBJ databases">
        <title>Genomic Encyclopedia of Type Strains, Phase IV (KMG-V): Genome sequencing to study the core and pangenomes of soil and plant-associated prokaryotes.</title>
        <authorList>
            <person name="Whitman W."/>
        </authorList>
    </citation>
    <scope>NUCLEOTIDE SEQUENCE [LARGE SCALE GENOMIC DNA]</scope>
    <source>
        <strain evidence="1 2">SIr-6563</strain>
    </source>
</reference>
<sequence length="71" mass="8100">MASAMGEDRPCIKCKFYGGIAWRGPHTFCFLPRDGRTVVGSPQHGCAYFERAYDSVEERVARFRKRRGSAR</sequence>
<dbReference type="EMBL" id="QJJV01000012">
    <property type="protein sequence ID" value="PXX14545.1"/>
    <property type="molecule type" value="Genomic_DNA"/>
</dbReference>
<gene>
    <name evidence="1" type="ORF">C7400_112157</name>
</gene>
<proteinExistence type="predicted"/>
<organism evidence="1 2">
    <name type="scientific">Paraburkholderia tropica</name>
    <dbReference type="NCBI Taxonomy" id="92647"/>
    <lineage>
        <taxon>Bacteria</taxon>
        <taxon>Pseudomonadati</taxon>
        <taxon>Pseudomonadota</taxon>
        <taxon>Betaproteobacteria</taxon>
        <taxon>Burkholderiales</taxon>
        <taxon>Burkholderiaceae</taxon>
        <taxon>Paraburkholderia</taxon>
    </lineage>
</organism>